<feature type="transmembrane region" description="Helical" evidence="2">
    <location>
        <begin position="164"/>
        <end position="187"/>
    </location>
</feature>
<dbReference type="PANTHER" id="PTHR34188:SF5">
    <property type="entry name" value="OS05G0131900 PROTEIN"/>
    <property type="match status" value="1"/>
</dbReference>
<dbReference type="AlphaFoldDB" id="A0ABD1GSC1"/>
<evidence type="ECO:0000313" key="3">
    <source>
        <dbReference type="EMBL" id="KAL1545979.1"/>
    </source>
</evidence>
<dbReference type="Proteomes" id="UP001567538">
    <property type="component" value="Unassembled WGS sequence"/>
</dbReference>
<accession>A0ABD1GSC1</accession>
<keyword evidence="2" id="KW-0812">Transmembrane</keyword>
<feature type="region of interest" description="Disordered" evidence="1">
    <location>
        <begin position="83"/>
        <end position="124"/>
    </location>
</feature>
<feature type="region of interest" description="Disordered" evidence="1">
    <location>
        <begin position="1"/>
        <end position="31"/>
    </location>
</feature>
<organism evidence="3 4">
    <name type="scientific">Salvia divinorum</name>
    <name type="common">Maria pastora</name>
    <name type="synonym">Diviner's sage</name>
    <dbReference type="NCBI Taxonomy" id="28513"/>
    <lineage>
        <taxon>Eukaryota</taxon>
        <taxon>Viridiplantae</taxon>
        <taxon>Streptophyta</taxon>
        <taxon>Embryophyta</taxon>
        <taxon>Tracheophyta</taxon>
        <taxon>Spermatophyta</taxon>
        <taxon>Magnoliopsida</taxon>
        <taxon>eudicotyledons</taxon>
        <taxon>Gunneridae</taxon>
        <taxon>Pentapetalae</taxon>
        <taxon>asterids</taxon>
        <taxon>lamiids</taxon>
        <taxon>Lamiales</taxon>
        <taxon>Lamiaceae</taxon>
        <taxon>Nepetoideae</taxon>
        <taxon>Mentheae</taxon>
        <taxon>Salviinae</taxon>
        <taxon>Salvia</taxon>
        <taxon>Salvia subgen. Calosphace</taxon>
    </lineage>
</organism>
<evidence type="ECO:0000256" key="1">
    <source>
        <dbReference type="SAM" id="MobiDB-lite"/>
    </source>
</evidence>
<evidence type="ECO:0000256" key="2">
    <source>
        <dbReference type="SAM" id="Phobius"/>
    </source>
</evidence>
<dbReference type="PANTHER" id="PTHR34188">
    <property type="entry name" value="OS01G0299500 PROTEIN"/>
    <property type="match status" value="1"/>
</dbReference>
<gene>
    <name evidence="3" type="ORF">AAHA92_22644</name>
</gene>
<keyword evidence="2" id="KW-0472">Membrane</keyword>
<proteinExistence type="predicted"/>
<reference evidence="3 4" key="1">
    <citation type="submission" date="2024-06" db="EMBL/GenBank/DDBJ databases">
        <title>A chromosome level genome sequence of Diviner's sage (Salvia divinorum).</title>
        <authorList>
            <person name="Ford S.A."/>
            <person name="Ro D.-K."/>
            <person name="Ness R.W."/>
            <person name="Phillips M.A."/>
        </authorList>
    </citation>
    <scope>NUCLEOTIDE SEQUENCE [LARGE SCALE GENOMIC DNA]</scope>
    <source>
        <strain evidence="3">SAF-2024a</strain>
        <tissue evidence="3">Leaf</tissue>
    </source>
</reference>
<keyword evidence="2" id="KW-1133">Transmembrane helix</keyword>
<protein>
    <submittedName>
        <fullName evidence="3">Uncharacterized protein</fullName>
    </submittedName>
</protein>
<keyword evidence="4" id="KW-1185">Reference proteome</keyword>
<evidence type="ECO:0000313" key="4">
    <source>
        <dbReference type="Proteomes" id="UP001567538"/>
    </source>
</evidence>
<sequence>MSQVSSGSDLDLDIDLESGGTTSEEDVSRNLDCGYTNSKRLLGRVRSGLISSESLSECTSDEDCSCSRYDKFISSDEIPAKNKEQLGRYAQIGLKKGDGEKPKKQKNSTKPSKPPRPPRGPLLDASDMKLLKEITELKLKRRTIERSGTLRKVKKENASSLKTNVLACLVTVAFLLVIIFEGCSIVMP</sequence>
<name>A0ABD1GSC1_SALDI</name>
<dbReference type="EMBL" id="JBEAFC010000008">
    <property type="protein sequence ID" value="KAL1545979.1"/>
    <property type="molecule type" value="Genomic_DNA"/>
</dbReference>
<comment type="caution">
    <text evidence="3">The sequence shown here is derived from an EMBL/GenBank/DDBJ whole genome shotgun (WGS) entry which is preliminary data.</text>
</comment>